<protein>
    <submittedName>
        <fullName evidence="3">Uncharacterized protein</fullName>
    </submittedName>
</protein>
<organism evidence="3 4">
    <name type="scientific">Moniliophthora roreri (strain MCA 2997)</name>
    <name type="common">Cocoa frosty pod rot fungus</name>
    <name type="synonym">Crinipellis roreri</name>
    <dbReference type="NCBI Taxonomy" id="1381753"/>
    <lineage>
        <taxon>Eukaryota</taxon>
        <taxon>Fungi</taxon>
        <taxon>Dikarya</taxon>
        <taxon>Basidiomycota</taxon>
        <taxon>Agaricomycotina</taxon>
        <taxon>Agaricomycetes</taxon>
        <taxon>Agaricomycetidae</taxon>
        <taxon>Agaricales</taxon>
        <taxon>Marasmiineae</taxon>
        <taxon>Marasmiaceae</taxon>
        <taxon>Moniliophthora</taxon>
    </lineage>
</organism>
<feature type="compositionally biased region" description="Acidic residues" evidence="2">
    <location>
        <begin position="59"/>
        <end position="68"/>
    </location>
</feature>
<feature type="compositionally biased region" description="Low complexity" evidence="2">
    <location>
        <begin position="148"/>
        <end position="175"/>
    </location>
</feature>
<feature type="compositionally biased region" description="Basic residues" evidence="2">
    <location>
        <begin position="535"/>
        <end position="550"/>
    </location>
</feature>
<dbReference type="EMBL" id="AWSO01000050">
    <property type="protein sequence ID" value="ESK96354.1"/>
    <property type="molecule type" value="Genomic_DNA"/>
</dbReference>
<comment type="caution">
    <text evidence="3">The sequence shown here is derived from an EMBL/GenBank/DDBJ whole genome shotgun (WGS) entry which is preliminary data.</text>
</comment>
<sequence length="657" mass="70405">MDTPGWTSIRPWIPPLSLSVREITSVSVTFVLSASSAPGDPDLAALGLSLEDITQRADDEAEGDDEDSSTTNSESETKKTPSVLSRALAGGLSVEVDRASWRRVFIRIDDKADEAVIIVYGLMPGRQYDVDLELVQGQTMSRQVVTQDDSAASTTSTDTDTSNTAVGAEDSTPTRPNTPPPNNASPAQTPSGQPQPQPATPFSFAPLTLEDRIAQLQHTLSLLNSDTATLTASLKSARRDSQKADAALRSEIEVLKRAFERHAAGELRMKQKVLALQEAVKQANVSVTEIKAEIVQVEESIPEAEKARDEREEEYKLVLAEAEKMRAEREREEEVVRKRVDGLRNELNTLGKTQEKLEIKQEKLEGGLVKELQEKLDSVEKELEELEELEKLELESIHYASNPLSRLQGHGIGLGLGPVGQQPRSQAVAELSASTGLGSIGRPAAGLIQRPTNSSISSSKAGVNTPQARTPTTSPKQNTHGHVHNHSLPHHLQTFAHQNSPTSTHNQRSASISTNHHSHHSHSQHHYHPAGPHSHGPHGPHHNVRHHHGYHSTSHATTPVPTTILTNPNRRSQNSSGSIPTAPNMSSTTNSDATNSDGGGSGGSPGQKHTKASSSGTAGVAPTAGSSTLSSRATPFEPSKGFGMGMGLLRGSKPRGG</sequence>
<dbReference type="HOGENOM" id="CLU_027203_0_0_1"/>
<proteinExistence type="predicted"/>
<feature type="coiled-coil region" evidence="1">
    <location>
        <begin position="287"/>
        <end position="396"/>
    </location>
</feature>
<feature type="region of interest" description="Disordered" evidence="2">
    <location>
        <begin position="442"/>
        <end position="657"/>
    </location>
</feature>
<name>V2YXB9_MONRO</name>
<feature type="compositionally biased region" description="Low complexity" evidence="2">
    <location>
        <begin position="586"/>
        <end position="596"/>
    </location>
</feature>
<feature type="region of interest" description="Disordered" evidence="2">
    <location>
        <begin position="56"/>
        <end position="84"/>
    </location>
</feature>
<accession>V2YXB9</accession>
<feature type="compositionally biased region" description="Polar residues" evidence="2">
    <location>
        <begin position="450"/>
        <end position="478"/>
    </location>
</feature>
<evidence type="ECO:0000256" key="1">
    <source>
        <dbReference type="SAM" id="Coils"/>
    </source>
</evidence>
<feature type="region of interest" description="Disordered" evidence="2">
    <location>
        <begin position="143"/>
        <end position="203"/>
    </location>
</feature>
<evidence type="ECO:0000313" key="3">
    <source>
        <dbReference type="EMBL" id="ESK96354.1"/>
    </source>
</evidence>
<reference evidence="3 4" key="1">
    <citation type="journal article" date="2014" name="BMC Genomics">
        <title>Genome and secretome analysis of the hemibiotrophic fungal pathogen, Moniliophthora roreri, which causes frosty pod rot disease of cacao: mechanisms of the biotrophic and necrotrophic phases.</title>
        <authorList>
            <person name="Meinhardt L.W."/>
            <person name="Costa G.G.L."/>
            <person name="Thomazella D.P.T."/>
            <person name="Teixeira P.J.P.L."/>
            <person name="Carazzolle M.F."/>
            <person name="Schuster S.C."/>
            <person name="Carlson J.E."/>
            <person name="Guiltinan M.J."/>
            <person name="Mieczkowski P."/>
            <person name="Farmer A."/>
            <person name="Ramaraj T."/>
            <person name="Crozier J."/>
            <person name="Davis R.E."/>
            <person name="Shao J."/>
            <person name="Melnick R.L."/>
            <person name="Pereira G.A.G."/>
            <person name="Bailey B.A."/>
        </authorList>
    </citation>
    <scope>NUCLEOTIDE SEQUENCE [LARGE SCALE GENOMIC DNA]</scope>
    <source>
        <strain evidence="3 4">MCA 2997</strain>
    </source>
</reference>
<keyword evidence="1" id="KW-0175">Coiled coil</keyword>
<feature type="compositionally biased region" description="Polar residues" evidence="2">
    <location>
        <begin position="495"/>
        <end position="508"/>
    </location>
</feature>
<dbReference type="STRING" id="1381753.V2YXB9"/>
<keyword evidence="4" id="KW-1185">Reference proteome</keyword>
<dbReference type="OrthoDB" id="2596255at2759"/>
<feature type="compositionally biased region" description="Polar residues" evidence="2">
    <location>
        <begin position="624"/>
        <end position="633"/>
    </location>
</feature>
<dbReference type="KEGG" id="mrr:Moror_7140"/>
<gene>
    <name evidence="3" type="ORF">Moror_7140</name>
</gene>
<feature type="compositionally biased region" description="Basic residues" evidence="2">
    <location>
        <begin position="516"/>
        <end position="528"/>
    </location>
</feature>
<feature type="compositionally biased region" description="Gly residues" evidence="2">
    <location>
        <begin position="642"/>
        <end position="651"/>
    </location>
</feature>
<feature type="compositionally biased region" description="Basic residues" evidence="2">
    <location>
        <begin position="479"/>
        <end position="489"/>
    </location>
</feature>
<feature type="compositionally biased region" description="Polar residues" evidence="2">
    <location>
        <begin position="552"/>
        <end position="585"/>
    </location>
</feature>
<evidence type="ECO:0000313" key="4">
    <source>
        <dbReference type="Proteomes" id="UP000017559"/>
    </source>
</evidence>
<evidence type="ECO:0000256" key="2">
    <source>
        <dbReference type="SAM" id="MobiDB-lite"/>
    </source>
</evidence>
<dbReference type="AlphaFoldDB" id="V2YXB9"/>
<dbReference type="Proteomes" id="UP000017559">
    <property type="component" value="Unassembled WGS sequence"/>
</dbReference>